<evidence type="ECO:0000313" key="3">
    <source>
        <dbReference type="EMBL" id="PWB95262.1"/>
    </source>
</evidence>
<protein>
    <submittedName>
        <fullName evidence="3">Enoyl-CoA hydratase</fullName>
    </submittedName>
</protein>
<dbReference type="AlphaFoldDB" id="A0A2U1SUI5"/>
<dbReference type="OrthoDB" id="7957667at2"/>
<dbReference type="SUPFAM" id="SSF52096">
    <property type="entry name" value="ClpP/crotonase"/>
    <property type="match status" value="1"/>
</dbReference>
<keyword evidence="4" id="KW-1185">Reference proteome</keyword>
<evidence type="ECO:0000256" key="1">
    <source>
        <dbReference type="ARBA" id="ARBA00005254"/>
    </source>
</evidence>
<organism evidence="3 4">
    <name type="scientific">Methylosinus sporium</name>
    <dbReference type="NCBI Taxonomy" id="428"/>
    <lineage>
        <taxon>Bacteria</taxon>
        <taxon>Pseudomonadati</taxon>
        <taxon>Pseudomonadota</taxon>
        <taxon>Alphaproteobacteria</taxon>
        <taxon>Hyphomicrobiales</taxon>
        <taxon>Methylocystaceae</taxon>
        <taxon>Methylosinus</taxon>
    </lineage>
</organism>
<feature type="compositionally biased region" description="Basic and acidic residues" evidence="2">
    <location>
        <begin position="228"/>
        <end position="245"/>
    </location>
</feature>
<dbReference type="Gene3D" id="3.30.300.220">
    <property type="match status" value="1"/>
</dbReference>
<dbReference type="Proteomes" id="UP000245137">
    <property type="component" value="Unassembled WGS sequence"/>
</dbReference>
<reference evidence="3 4" key="1">
    <citation type="journal article" date="2018" name="Appl. Microbiol. Biotechnol.">
        <title>Co-cultivation of the strictly anaerobic methanogen Methanosarcina barkeri with aerobic methanotrophs in an oxygen-limited membrane bioreactor.</title>
        <authorList>
            <person name="In 't Zandt M.H."/>
            <person name="van den Bosch T.J.M."/>
            <person name="Rijkers R."/>
            <person name="van Kessel M.A.H.J."/>
            <person name="Jetten M.S.M."/>
            <person name="Welte C.U."/>
        </authorList>
    </citation>
    <scope>NUCLEOTIDE SEQUENCE [LARGE SCALE GENOMIC DNA]</scope>
    <source>
        <strain evidence="3 4">DSM 17706</strain>
    </source>
</reference>
<evidence type="ECO:0000256" key="2">
    <source>
        <dbReference type="SAM" id="MobiDB-lite"/>
    </source>
</evidence>
<name>A0A2U1SUI5_METSR</name>
<dbReference type="InterPro" id="IPR001753">
    <property type="entry name" value="Enoyl-CoA_hydra/iso"/>
</dbReference>
<gene>
    <name evidence="3" type="ORF">C5689_03745</name>
</gene>
<dbReference type="GO" id="GO:0003824">
    <property type="term" value="F:catalytic activity"/>
    <property type="evidence" value="ECO:0007669"/>
    <property type="project" value="UniProtKB-ARBA"/>
</dbReference>
<dbReference type="InterPro" id="IPR014748">
    <property type="entry name" value="Enoyl-CoA_hydra_C"/>
</dbReference>
<dbReference type="Gene3D" id="3.90.226.20">
    <property type="match status" value="1"/>
</dbReference>
<dbReference type="CDD" id="cd06558">
    <property type="entry name" value="crotonase-like"/>
    <property type="match status" value="1"/>
</dbReference>
<dbReference type="Gene3D" id="1.10.12.10">
    <property type="entry name" value="Lyase 2-enoyl-coa Hydratase, Chain A, domain 2"/>
    <property type="match status" value="1"/>
</dbReference>
<comment type="similarity">
    <text evidence="1">Belongs to the enoyl-CoA hydratase/isomerase family.</text>
</comment>
<dbReference type="InterPro" id="IPR029045">
    <property type="entry name" value="ClpP/crotonase-like_dom_sf"/>
</dbReference>
<sequence length="245" mass="26244">MTAVSIASHGNVVVISIDRRERRNAIDIDVVRGLQEAFAQFDASDGRVAVLTGVGDDFSVGSDPNVPVTELWRCMPTIGIVTKKPIVTAVAGECRGSAFTLNMFADLCVADESANFCYPEGTHGAWGGLAAGLAARIPHKIAMEILLLSQPISARRAYEAGLVNRLAPRGKHLETALEIARVVATRAPLVMQSMKHFVTDHVLVQSPSEILGRTTRDLTAVRTSQDAAEGKRAMAEGRAPEFVGR</sequence>
<dbReference type="EMBL" id="PUIV01000003">
    <property type="protein sequence ID" value="PWB95262.1"/>
    <property type="molecule type" value="Genomic_DNA"/>
</dbReference>
<dbReference type="RefSeq" id="WP_108915934.1">
    <property type="nucleotide sequence ID" value="NZ_BGJY01000006.1"/>
</dbReference>
<dbReference type="Pfam" id="PF00378">
    <property type="entry name" value="ECH_1"/>
    <property type="match status" value="1"/>
</dbReference>
<accession>A0A2U1SUI5</accession>
<proteinExistence type="inferred from homology"/>
<dbReference type="PANTHER" id="PTHR43802">
    <property type="entry name" value="ENOYL-COA HYDRATASE"/>
    <property type="match status" value="1"/>
</dbReference>
<evidence type="ECO:0000313" key="4">
    <source>
        <dbReference type="Proteomes" id="UP000245137"/>
    </source>
</evidence>
<feature type="region of interest" description="Disordered" evidence="2">
    <location>
        <begin position="224"/>
        <end position="245"/>
    </location>
</feature>
<comment type="caution">
    <text evidence="3">The sequence shown here is derived from an EMBL/GenBank/DDBJ whole genome shotgun (WGS) entry which is preliminary data.</text>
</comment>
<dbReference type="PANTHER" id="PTHR43802:SF1">
    <property type="entry name" value="IP11341P-RELATED"/>
    <property type="match status" value="1"/>
</dbReference>